<name>A0A9W6UEF1_9STRA</name>
<dbReference type="InterPro" id="IPR043128">
    <property type="entry name" value="Rev_trsase/Diguanyl_cyclase"/>
</dbReference>
<dbReference type="SUPFAM" id="SSF56672">
    <property type="entry name" value="DNA/RNA polymerases"/>
    <property type="match status" value="1"/>
</dbReference>
<dbReference type="InterPro" id="IPR000477">
    <property type="entry name" value="RT_dom"/>
</dbReference>
<reference evidence="3" key="1">
    <citation type="submission" date="2023-04" db="EMBL/GenBank/DDBJ databases">
        <title>Phytophthora lilii NBRC 32176.</title>
        <authorList>
            <person name="Ichikawa N."/>
            <person name="Sato H."/>
            <person name="Tonouchi N."/>
        </authorList>
    </citation>
    <scope>NUCLEOTIDE SEQUENCE</scope>
    <source>
        <strain evidence="3">NBRC 32176</strain>
    </source>
</reference>
<comment type="caution">
    <text evidence="3">The sequence shown here is derived from an EMBL/GenBank/DDBJ whole genome shotgun (WGS) entry which is preliminary data.</text>
</comment>
<dbReference type="InterPro" id="IPR041577">
    <property type="entry name" value="RT_RNaseH_2"/>
</dbReference>
<evidence type="ECO:0000259" key="2">
    <source>
        <dbReference type="Pfam" id="PF17919"/>
    </source>
</evidence>
<dbReference type="Gene3D" id="3.10.10.10">
    <property type="entry name" value="HIV Type 1 Reverse Transcriptase, subunit A, domain 1"/>
    <property type="match status" value="1"/>
</dbReference>
<sequence length="471" mass="53172">MQVHDKGGMFDFKLDGAGCQNHDGIDYSNEKERLRRVSAISKSGSSRSGKELLHYYCRHGHHGTNGITKVVSTRKLRWLLQESDNEYCFVLANSDAETKSDAAWRALAAEQKQAIQSWTKEMLQAGIIRPSSSPYCSPTFCVRKKNGEWRIVHDFRGLNAKVRVPANPIPRKDDILRDLARGKMFSSMDLLWGFSQVKLREDSIPFTAFATPDGLYEYLVTPMGVASSPSSFNRLVQSIFADCRDFCKTSFDDLFVFTPYDDVDEHLRALEKVLQRCADEQLYVKIEICVFCASEIPCLGDFVGRDGLRMDPAKATAIANWPLPKTKRELQSFLGACVYVMRFCSGFAEYIAPLTEMTKNKKARDEVNFTDTQLAAFTALKATLASPPVLAHPDFTKPFHVSVDASDFANDDSERIIAYGGRKLTQAELVYPAREKELLAALHAMRTWKVFLIDKPFFINTAHHTIENILQ</sequence>
<gene>
    <name evidence="3" type="ORF">Plil01_001313600</name>
</gene>
<dbReference type="EMBL" id="BSXW01000859">
    <property type="protein sequence ID" value="GMF30723.1"/>
    <property type="molecule type" value="Genomic_DNA"/>
</dbReference>
<dbReference type="FunFam" id="3.30.70.270:FF:000020">
    <property type="entry name" value="Transposon Tf2-6 polyprotein-like Protein"/>
    <property type="match status" value="1"/>
</dbReference>
<proteinExistence type="predicted"/>
<protein>
    <submittedName>
        <fullName evidence="3">Unnamed protein product</fullName>
    </submittedName>
</protein>
<dbReference type="AlphaFoldDB" id="A0A9W6UEF1"/>
<evidence type="ECO:0000313" key="4">
    <source>
        <dbReference type="Proteomes" id="UP001165083"/>
    </source>
</evidence>
<accession>A0A9W6UEF1</accession>
<evidence type="ECO:0000259" key="1">
    <source>
        <dbReference type="Pfam" id="PF00078"/>
    </source>
</evidence>
<dbReference type="InterPro" id="IPR051320">
    <property type="entry name" value="Viral_Replic_Matur_Polypro"/>
</dbReference>
<organism evidence="3 4">
    <name type="scientific">Phytophthora lilii</name>
    <dbReference type="NCBI Taxonomy" id="2077276"/>
    <lineage>
        <taxon>Eukaryota</taxon>
        <taxon>Sar</taxon>
        <taxon>Stramenopiles</taxon>
        <taxon>Oomycota</taxon>
        <taxon>Peronosporomycetes</taxon>
        <taxon>Peronosporales</taxon>
        <taxon>Peronosporaceae</taxon>
        <taxon>Phytophthora</taxon>
    </lineage>
</organism>
<feature type="domain" description="Reverse transcriptase/retrotransposon-derived protein RNase H-like" evidence="2">
    <location>
        <begin position="369"/>
        <end position="459"/>
    </location>
</feature>
<dbReference type="Pfam" id="PF17919">
    <property type="entry name" value="RT_RNaseH_2"/>
    <property type="match status" value="1"/>
</dbReference>
<dbReference type="PANTHER" id="PTHR33064">
    <property type="entry name" value="POL PROTEIN"/>
    <property type="match status" value="1"/>
</dbReference>
<dbReference type="OrthoDB" id="773199at2759"/>
<keyword evidence="4" id="KW-1185">Reference proteome</keyword>
<dbReference type="PANTHER" id="PTHR33064:SF37">
    <property type="entry name" value="RIBONUCLEASE H"/>
    <property type="match status" value="1"/>
</dbReference>
<evidence type="ECO:0000313" key="3">
    <source>
        <dbReference type="EMBL" id="GMF30723.1"/>
    </source>
</evidence>
<dbReference type="Proteomes" id="UP001165083">
    <property type="component" value="Unassembled WGS sequence"/>
</dbReference>
<dbReference type="Gene3D" id="3.30.70.270">
    <property type="match status" value="2"/>
</dbReference>
<dbReference type="Pfam" id="PF00078">
    <property type="entry name" value="RVT_1"/>
    <property type="match status" value="1"/>
</dbReference>
<dbReference type="InterPro" id="IPR043502">
    <property type="entry name" value="DNA/RNA_pol_sf"/>
</dbReference>
<dbReference type="CDD" id="cd01647">
    <property type="entry name" value="RT_LTR"/>
    <property type="match status" value="1"/>
</dbReference>
<feature type="domain" description="Reverse transcriptase" evidence="1">
    <location>
        <begin position="142"/>
        <end position="300"/>
    </location>
</feature>